<dbReference type="Proteomes" id="UP000479000">
    <property type="component" value="Unassembled WGS sequence"/>
</dbReference>
<gene>
    <name evidence="1" type="ORF">NTEN_LOCUS9213</name>
</gene>
<name>A0A6H5GIU4_9HEMI</name>
<dbReference type="AlphaFoldDB" id="A0A6H5GIU4"/>
<protein>
    <submittedName>
        <fullName evidence="1">Uncharacterized protein</fullName>
    </submittedName>
</protein>
<reference evidence="1 2" key="1">
    <citation type="submission" date="2020-02" db="EMBL/GenBank/DDBJ databases">
        <authorList>
            <person name="Ferguson B K."/>
        </authorList>
    </citation>
    <scope>NUCLEOTIDE SEQUENCE [LARGE SCALE GENOMIC DNA]</scope>
</reference>
<evidence type="ECO:0000313" key="1">
    <source>
        <dbReference type="EMBL" id="CAB0003713.1"/>
    </source>
</evidence>
<organism evidence="1 2">
    <name type="scientific">Nesidiocoris tenuis</name>
    <dbReference type="NCBI Taxonomy" id="355587"/>
    <lineage>
        <taxon>Eukaryota</taxon>
        <taxon>Metazoa</taxon>
        <taxon>Ecdysozoa</taxon>
        <taxon>Arthropoda</taxon>
        <taxon>Hexapoda</taxon>
        <taxon>Insecta</taxon>
        <taxon>Pterygota</taxon>
        <taxon>Neoptera</taxon>
        <taxon>Paraneoptera</taxon>
        <taxon>Hemiptera</taxon>
        <taxon>Heteroptera</taxon>
        <taxon>Panheteroptera</taxon>
        <taxon>Cimicomorpha</taxon>
        <taxon>Miridae</taxon>
        <taxon>Dicyphina</taxon>
        <taxon>Nesidiocoris</taxon>
    </lineage>
</organism>
<keyword evidence="2" id="KW-1185">Reference proteome</keyword>
<evidence type="ECO:0000313" key="2">
    <source>
        <dbReference type="Proteomes" id="UP000479000"/>
    </source>
</evidence>
<feature type="non-terminal residue" evidence="1">
    <location>
        <position position="51"/>
    </location>
</feature>
<dbReference type="EMBL" id="CADCXU010013668">
    <property type="protein sequence ID" value="CAB0003713.1"/>
    <property type="molecule type" value="Genomic_DNA"/>
</dbReference>
<proteinExistence type="predicted"/>
<sequence>MSPCLASMTFITYFSARQMAQRVHPYNRHTKHLQHLPTITRDTQVLNQALF</sequence>
<accession>A0A6H5GIU4</accession>